<dbReference type="Gene3D" id="1.10.10.60">
    <property type="entry name" value="Homeodomain-like"/>
    <property type="match status" value="1"/>
</dbReference>
<keyword evidence="1" id="KW-0805">Transcription regulation</keyword>
<evidence type="ECO:0000313" key="6">
    <source>
        <dbReference type="EMBL" id="AGA26118.1"/>
    </source>
</evidence>
<keyword evidence="2 6" id="KW-0238">DNA-binding</keyword>
<dbReference type="InterPro" id="IPR020449">
    <property type="entry name" value="Tscrpt_reg_AraC-type_HTH"/>
</dbReference>
<gene>
    <name evidence="6" type="ordered locus">Sinac_1747</name>
</gene>
<dbReference type="KEGG" id="saci:Sinac_1747"/>
<keyword evidence="3" id="KW-0804">Transcription</keyword>
<accession>L0DBA0</accession>
<dbReference type="InterPro" id="IPR009057">
    <property type="entry name" value="Homeodomain-like_sf"/>
</dbReference>
<dbReference type="PANTHER" id="PTHR43280">
    <property type="entry name" value="ARAC-FAMILY TRANSCRIPTIONAL REGULATOR"/>
    <property type="match status" value="1"/>
</dbReference>
<dbReference type="HOGENOM" id="CLU_000445_88_2_0"/>
<dbReference type="STRING" id="886293.Sinac_1747"/>
<evidence type="ECO:0000313" key="7">
    <source>
        <dbReference type="Proteomes" id="UP000010798"/>
    </source>
</evidence>
<dbReference type="GO" id="GO:0043565">
    <property type="term" value="F:sequence-specific DNA binding"/>
    <property type="evidence" value="ECO:0007669"/>
    <property type="project" value="InterPro"/>
</dbReference>
<keyword evidence="7" id="KW-1185">Reference proteome</keyword>
<dbReference type="Proteomes" id="UP000010798">
    <property type="component" value="Chromosome"/>
</dbReference>
<proteinExistence type="predicted"/>
<reference evidence="6 7" key="1">
    <citation type="submission" date="2012-02" db="EMBL/GenBank/DDBJ databases">
        <title>Complete sequence of chromosome of Singulisphaera acidiphila DSM 18658.</title>
        <authorList>
            <consortium name="US DOE Joint Genome Institute (JGI-PGF)"/>
            <person name="Lucas S."/>
            <person name="Copeland A."/>
            <person name="Lapidus A."/>
            <person name="Glavina del Rio T."/>
            <person name="Dalin E."/>
            <person name="Tice H."/>
            <person name="Bruce D."/>
            <person name="Goodwin L."/>
            <person name="Pitluck S."/>
            <person name="Peters L."/>
            <person name="Ovchinnikova G."/>
            <person name="Chertkov O."/>
            <person name="Kyrpides N."/>
            <person name="Mavromatis K."/>
            <person name="Ivanova N."/>
            <person name="Brettin T."/>
            <person name="Detter J.C."/>
            <person name="Han C."/>
            <person name="Larimer F."/>
            <person name="Land M."/>
            <person name="Hauser L."/>
            <person name="Markowitz V."/>
            <person name="Cheng J.-F."/>
            <person name="Hugenholtz P."/>
            <person name="Woyke T."/>
            <person name="Wu D."/>
            <person name="Tindall B."/>
            <person name="Pomrenke H."/>
            <person name="Brambilla E."/>
            <person name="Klenk H.-P."/>
            <person name="Eisen J.A."/>
        </authorList>
    </citation>
    <scope>NUCLEOTIDE SEQUENCE [LARGE SCALE GENOMIC DNA]</scope>
    <source>
        <strain evidence="7">ATCC BAA-1392 / DSM 18658 / VKM B-2454 / MOB10</strain>
    </source>
</reference>
<dbReference type="SMART" id="SM00342">
    <property type="entry name" value="HTH_ARAC"/>
    <property type="match status" value="1"/>
</dbReference>
<feature type="domain" description="HTH araC/xylS-type" evidence="5">
    <location>
        <begin position="191"/>
        <end position="289"/>
    </location>
</feature>
<dbReference type="SUPFAM" id="SSF46689">
    <property type="entry name" value="Homeodomain-like"/>
    <property type="match status" value="1"/>
</dbReference>
<protein>
    <submittedName>
        <fullName evidence="6">DNA-binding domain-containing protein, AraC-type</fullName>
    </submittedName>
</protein>
<evidence type="ECO:0000256" key="4">
    <source>
        <dbReference type="SAM" id="MobiDB-lite"/>
    </source>
</evidence>
<evidence type="ECO:0000256" key="2">
    <source>
        <dbReference type="ARBA" id="ARBA00023125"/>
    </source>
</evidence>
<dbReference type="InterPro" id="IPR018060">
    <property type="entry name" value="HTH_AraC"/>
</dbReference>
<dbReference type="Pfam" id="PF12833">
    <property type="entry name" value="HTH_18"/>
    <property type="match status" value="1"/>
</dbReference>
<dbReference type="OrthoDB" id="273555at2"/>
<evidence type="ECO:0000259" key="5">
    <source>
        <dbReference type="PROSITE" id="PS01124"/>
    </source>
</evidence>
<name>L0DBA0_SINAD</name>
<sequence length="325" mass="36641">MLGEGRLDRAPETLYDPRGGDAAVKVTELVINPDSGLIARSNYFTICWIQGGQGHIWADSACHPFTSPSLLFFVPYQYIRLVSEEQVHGTILQFHANFLCIETYHEEVGCNGVLFNDIYGVPVVELEGRHEREVAELLAQIRGELTEGGLAQSEMVLSYLKVLLIRATRLKREQQGDLTGKGRDRFPPVLESLRELIEANYRQLHAPADYALLLDTDPKGLGKVVKAHLHKTLTELIRERILKHAKWDLLHTLKPVKQIAHELGYTDELYFSRLFKRATGHSPLFFREFETAIRGGRNLSMTLPLPSIPAEPDHRENGVSPASES</sequence>
<dbReference type="AlphaFoldDB" id="L0DBA0"/>
<dbReference type="eggNOG" id="COG2207">
    <property type="taxonomic scope" value="Bacteria"/>
</dbReference>
<dbReference type="PROSITE" id="PS01124">
    <property type="entry name" value="HTH_ARAC_FAMILY_2"/>
    <property type="match status" value="1"/>
</dbReference>
<dbReference type="GO" id="GO:0003700">
    <property type="term" value="F:DNA-binding transcription factor activity"/>
    <property type="evidence" value="ECO:0007669"/>
    <property type="project" value="InterPro"/>
</dbReference>
<feature type="region of interest" description="Disordered" evidence="4">
    <location>
        <begin position="304"/>
        <end position="325"/>
    </location>
</feature>
<evidence type="ECO:0000256" key="1">
    <source>
        <dbReference type="ARBA" id="ARBA00023015"/>
    </source>
</evidence>
<organism evidence="6 7">
    <name type="scientific">Singulisphaera acidiphila (strain ATCC BAA-1392 / DSM 18658 / VKM B-2454 / MOB10)</name>
    <dbReference type="NCBI Taxonomy" id="886293"/>
    <lineage>
        <taxon>Bacteria</taxon>
        <taxon>Pseudomonadati</taxon>
        <taxon>Planctomycetota</taxon>
        <taxon>Planctomycetia</taxon>
        <taxon>Isosphaerales</taxon>
        <taxon>Isosphaeraceae</taxon>
        <taxon>Singulisphaera</taxon>
    </lineage>
</organism>
<dbReference type="PRINTS" id="PR00032">
    <property type="entry name" value="HTHARAC"/>
</dbReference>
<evidence type="ECO:0000256" key="3">
    <source>
        <dbReference type="ARBA" id="ARBA00023163"/>
    </source>
</evidence>
<dbReference type="EMBL" id="CP003364">
    <property type="protein sequence ID" value="AGA26118.1"/>
    <property type="molecule type" value="Genomic_DNA"/>
</dbReference>
<dbReference type="PANTHER" id="PTHR43280:SF32">
    <property type="entry name" value="TRANSCRIPTIONAL REGULATORY PROTEIN"/>
    <property type="match status" value="1"/>
</dbReference>